<name>A0ABT6RFS9_9BACT</name>
<dbReference type="Proteomes" id="UP001226434">
    <property type="component" value="Unassembled WGS sequence"/>
</dbReference>
<dbReference type="PROSITE" id="PS51257">
    <property type="entry name" value="PROKAR_LIPOPROTEIN"/>
    <property type="match status" value="1"/>
</dbReference>
<protein>
    <submittedName>
        <fullName evidence="1">WG repeat-containing protein</fullName>
    </submittedName>
</protein>
<reference evidence="1 2" key="1">
    <citation type="submission" date="2023-05" db="EMBL/GenBank/DDBJ databases">
        <title>Genome sequence of Pinibacter sp. MAH-24.</title>
        <authorList>
            <person name="Huq M.A."/>
        </authorList>
    </citation>
    <scope>NUCLEOTIDE SEQUENCE [LARGE SCALE GENOMIC DNA]</scope>
    <source>
        <strain evidence="1 2">MAH-24</strain>
    </source>
</reference>
<evidence type="ECO:0000313" key="2">
    <source>
        <dbReference type="Proteomes" id="UP001226434"/>
    </source>
</evidence>
<dbReference type="RefSeq" id="WP_282335540.1">
    <property type="nucleotide sequence ID" value="NZ_JASBRG010000007.1"/>
</dbReference>
<keyword evidence="2" id="KW-1185">Reference proteome</keyword>
<gene>
    <name evidence="1" type="ORF">QJ048_16660</name>
</gene>
<dbReference type="PANTHER" id="PTHR37841">
    <property type="entry name" value="GLR2918 PROTEIN"/>
    <property type="match status" value="1"/>
</dbReference>
<sequence length="263" mass="29919">MKQYFLLATTILMISSCIDNHSKTKKEPSEKVSDSSHSKTEKINFEQLTGSYNKETDAWVTHDPKYTANIDFDNTPIGTFEFNGELYASISEMDKDGNSLGMGLINKKGQIVVKPKYGTIMVGFVNGLCEVRDRSDKYYGLVSENGIEVVAPQYYDCMELNDNDSRAIDSTMIKVCKNEKQGFINVKGEIVIPLQYQSLDLVGEKLIMFMKEPAKWGFINYKNEIVIQPEFSHTNIFRDGKMTLQRNDGEEYIVYANGKVEKK</sequence>
<comment type="caution">
    <text evidence="1">The sequence shown here is derived from an EMBL/GenBank/DDBJ whole genome shotgun (WGS) entry which is preliminary data.</text>
</comment>
<dbReference type="InterPro" id="IPR032774">
    <property type="entry name" value="WG_beta_rep"/>
</dbReference>
<accession>A0ABT6RFS9</accession>
<proteinExistence type="predicted"/>
<dbReference type="Pfam" id="PF14903">
    <property type="entry name" value="WG_beta_rep"/>
    <property type="match status" value="3"/>
</dbReference>
<dbReference type="PANTHER" id="PTHR37841:SF1">
    <property type="entry name" value="DUF3298 DOMAIN-CONTAINING PROTEIN"/>
    <property type="match status" value="1"/>
</dbReference>
<dbReference type="EMBL" id="JASBRG010000007">
    <property type="protein sequence ID" value="MDI3321429.1"/>
    <property type="molecule type" value="Genomic_DNA"/>
</dbReference>
<organism evidence="1 2">
    <name type="scientific">Pinibacter soli</name>
    <dbReference type="NCBI Taxonomy" id="3044211"/>
    <lineage>
        <taxon>Bacteria</taxon>
        <taxon>Pseudomonadati</taxon>
        <taxon>Bacteroidota</taxon>
        <taxon>Chitinophagia</taxon>
        <taxon>Chitinophagales</taxon>
        <taxon>Chitinophagaceae</taxon>
        <taxon>Pinibacter</taxon>
    </lineage>
</organism>
<evidence type="ECO:0000313" key="1">
    <source>
        <dbReference type="EMBL" id="MDI3321429.1"/>
    </source>
</evidence>